<dbReference type="InterPro" id="IPR032675">
    <property type="entry name" value="LRR_dom_sf"/>
</dbReference>
<dbReference type="PANTHER" id="PTHR48063:SF98">
    <property type="entry name" value="LRR RECEPTOR-LIKE SERINE_THREONINE-PROTEIN KINASE FLS2"/>
    <property type="match status" value="1"/>
</dbReference>
<evidence type="ECO:0000256" key="7">
    <source>
        <dbReference type="ARBA" id="ARBA00023170"/>
    </source>
</evidence>
<keyword evidence="3" id="KW-0732">Signal</keyword>
<dbReference type="RefSeq" id="XP_060667295.1">
    <property type="nucleotide sequence ID" value="XM_060811312.1"/>
</dbReference>
<dbReference type="InterPro" id="IPR055414">
    <property type="entry name" value="LRR_R13L4/SHOC2-like"/>
</dbReference>
<dbReference type="InterPro" id="IPR001611">
    <property type="entry name" value="Leu-rich_rpt"/>
</dbReference>
<evidence type="ECO:0000256" key="3">
    <source>
        <dbReference type="ARBA" id="ARBA00022729"/>
    </source>
</evidence>
<evidence type="ECO:0000256" key="1">
    <source>
        <dbReference type="ARBA" id="ARBA00004479"/>
    </source>
</evidence>
<evidence type="ECO:0000256" key="2">
    <source>
        <dbReference type="ARBA" id="ARBA00022692"/>
    </source>
</evidence>
<evidence type="ECO:0000313" key="13">
    <source>
        <dbReference type="RefSeq" id="XP_060667296.1"/>
    </source>
</evidence>
<dbReference type="InterPro" id="IPR046956">
    <property type="entry name" value="RLP23-like"/>
</dbReference>
<evidence type="ECO:0000259" key="10">
    <source>
        <dbReference type="Pfam" id="PF23598"/>
    </source>
</evidence>
<dbReference type="PANTHER" id="PTHR48063">
    <property type="entry name" value="LRR RECEPTOR-LIKE KINASE"/>
    <property type="match status" value="1"/>
</dbReference>
<feature type="domain" description="Disease resistance R13L4/SHOC-2-like LRR" evidence="10">
    <location>
        <begin position="35"/>
        <end position="186"/>
    </location>
</feature>
<evidence type="ECO:0000313" key="12">
    <source>
        <dbReference type="RefSeq" id="XP_060667295.1"/>
    </source>
</evidence>
<comment type="subcellular location">
    <subcellularLocation>
        <location evidence="1">Membrane</location>
        <topology evidence="1">Single-pass type I membrane protein</topology>
    </subcellularLocation>
</comment>
<dbReference type="Proteomes" id="UP001652623">
    <property type="component" value="Chromosome 9"/>
</dbReference>
<dbReference type="Gene3D" id="3.80.10.10">
    <property type="entry name" value="Ribonuclease Inhibitor"/>
    <property type="match status" value="2"/>
</dbReference>
<organism evidence="11 14">
    <name type="scientific">Ziziphus jujuba</name>
    <name type="common">Chinese jujube</name>
    <name type="synonym">Ziziphus sativa</name>
    <dbReference type="NCBI Taxonomy" id="326968"/>
    <lineage>
        <taxon>Eukaryota</taxon>
        <taxon>Viridiplantae</taxon>
        <taxon>Streptophyta</taxon>
        <taxon>Embryophyta</taxon>
        <taxon>Tracheophyta</taxon>
        <taxon>Spermatophyta</taxon>
        <taxon>Magnoliopsida</taxon>
        <taxon>eudicotyledons</taxon>
        <taxon>Gunneridae</taxon>
        <taxon>Pentapetalae</taxon>
        <taxon>rosids</taxon>
        <taxon>fabids</taxon>
        <taxon>Rosales</taxon>
        <taxon>Rhamnaceae</taxon>
        <taxon>Paliureae</taxon>
        <taxon>Ziziphus</taxon>
    </lineage>
</organism>
<accession>A0ABM3ZS42</accession>
<dbReference type="PROSITE" id="PS51450">
    <property type="entry name" value="LRR"/>
    <property type="match status" value="2"/>
</dbReference>
<keyword evidence="11" id="KW-1185">Reference proteome</keyword>
<protein>
    <submittedName>
        <fullName evidence="12 13">Receptor-like protein EIX2</fullName>
    </submittedName>
</protein>
<evidence type="ECO:0000313" key="11">
    <source>
        <dbReference type="Proteomes" id="UP001652623"/>
    </source>
</evidence>
<keyword evidence="7" id="KW-0675">Receptor</keyword>
<dbReference type="Pfam" id="PF23598">
    <property type="entry name" value="LRR_14"/>
    <property type="match status" value="1"/>
</dbReference>
<keyword evidence="2 9" id="KW-0812">Transmembrane</keyword>
<gene>
    <name evidence="12 13 14" type="primary">LOC107404684</name>
</gene>
<dbReference type="Pfam" id="PF00560">
    <property type="entry name" value="LRR_1"/>
    <property type="match status" value="6"/>
</dbReference>
<dbReference type="GeneID" id="107404684"/>
<reference evidence="12 13" key="1">
    <citation type="submission" date="2025-05" db="UniProtKB">
        <authorList>
            <consortium name="RefSeq"/>
        </authorList>
    </citation>
    <scope>IDENTIFICATION</scope>
    <source>
        <tissue evidence="12 13">Seedling</tissue>
    </source>
</reference>
<keyword evidence="5 9" id="KW-1133">Transmembrane helix</keyword>
<evidence type="ECO:0000256" key="4">
    <source>
        <dbReference type="ARBA" id="ARBA00022737"/>
    </source>
</evidence>
<evidence type="ECO:0000256" key="9">
    <source>
        <dbReference type="SAM" id="Phobius"/>
    </source>
</evidence>
<proteinExistence type="predicted"/>
<evidence type="ECO:0000256" key="5">
    <source>
        <dbReference type="ARBA" id="ARBA00022989"/>
    </source>
</evidence>
<keyword evidence="8" id="KW-0325">Glycoprotein</keyword>
<sequence>MAQLCQLKEIDLSGNTWNRSISQILDSCSGCLSDSLQLLRLTDSQIYGHLTYKIGQFKTLISLDLSNNSISGPIPASLGNLSSLRDVSLVYNHISETLPESLGQLVNLERLEIYKNQIEGIVSEAHFANTTSLRFFRASDNPLTLKVGQDWVPPFQLELFDMGSCHLGPKFPMWVRSQKSLSVLVLSNTSLADVLPPWVFNFSSELFYFDLSQNQMHGRIPNLTNMGTQEYSAVDLSQNHFEGPLPLVSSKVYKLDLSDNLLSGSISQFLCSSPSEPMNMAALDLAKNRLSGKLPNCWSKWKNIQVLYLNYNSFGGVIPSSFGSLIFLQSLHLRSNNLSGILSLSVLQNYINLVTLDLSGNKFGGNVPTWLGTSPSMLRFLSAGFNEFHGHIPDELCALNSLQILDLSNNNLSDPIPKCFNNFSIMAIKRAESLGFWYDVSRGSNAPYVEAALFLIKGKPIEYNKTLELVNIIDLSGNSLSGHIPLEITNLSNLLSLNLPDNLLDGEIPVKIGNMRELESIDFSKNKLSGEIPQSMSSLNFLSYLNLSYNNLSGKIPTGTQLQSFNSSSFVGNKLCGPPLTPNCSTNGEVTVVEKNRKEDDHEMSWFYIGMAVGFIVGFWGVCGSLIFNRTWRHSYFRFLDCIKDQLYVASVLKLRWFRETITSCYNNQ</sequence>
<keyword evidence="4" id="KW-0677">Repeat</keyword>
<dbReference type="RefSeq" id="XP_060667297.1">
    <property type="nucleotide sequence ID" value="XM_060811314.1"/>
</dbReference>
<dbReference type="RefSeq" id="XP_060667296.1">
    <property type="nucleotide sequence ID" value="XM_060811313.1"/>
</dbReference>
<evidence type="ECO:0000256" key="8">
    <source>
        <dbReference type="ARBA" id="ARBA00023180"/>
    </source>
</evidence>
<dbReference type="SUPFAM" id="SSF52058">
    <property type="entry name" value="L domain-like"/>
    <property type="match status" value="2"/>
</dbReference>
<keyword evidence="6 9" id="KW-0472">Membrane</keyword>
<dbReference type="PRINTS" id="PR00019">
    <property type="entry name" value="LEURICHRPT"/>
</dbReference>
<evidence type="ECO:0000313" key="14">
    <source>
        <dbReference type="RefSeq" id="XP_060667297.1"/>
    </source>
</evidence>
<evidence type="ECO:0000256" key="6">
    <source>
        <dbReference type="ARBA" id="ARBA00023136"/>
    </source>
</evidence>
<name>A0ABM3ZS42_ZIZJJ</name>
<feature type="transmembrane region" description="Helical" evidence="9">
    <location>
        <begin position="606"/>
        <end position="628"/>
    </location>
</feature>